<evidence type="ECO:0000313" key="2">
    <source>
        <dbReference type="EMBL" id="SDE05174.1"/>
    </source>
</evidence>
<dbReference type="Proteomes" id="UP000198517">
    <property type="component" value="Unassembled WGS sequence"/>
</dbReference>
<keyword evidence="1" id="KW-1133">Transmembrane helix</keyword>
<evidence type="ECO:0000313" key="3">
    <source>
        <dbReference type="Proteomes" id="UP000198517"/>
    </source>
</evidence>
<dbReference type="AlphaFoldDB" id="A0A1G6ZQW6"/>
<gene>
    <name evidence="2" type="ORF">SAMN05421544_102180</name>
</gene>
<dbReference type="OrthoDB" id="1452926at2"/>
<dbReference type="STRING" id="1071918.SAMN05421544_102180"/>
<sequence length="168" mass="20243">MRLSNRKKAPLFRFYFTFINVISIMCLIVYILDISLISFMGNWKFFLIIIPTLLYFIFYIKGKQIFEYDSDGEAVMFINKSISIIFNKETKDEFPKYKLHSFEFFNALFFKRLFIKVNSKTEKVILLKYDISYLTKREIRDLKISLKKIVCNNNNKENIGYDKPKKRN</sequence>
<organism evidence="2 3">
    <name type="scientific">Riemerella columbipharyngis</name>
    <dbReference type="NCBI Taxonomy" id="1071918"/>
    <lineage>
        <taxon>Bacteria</taxon>
        <taxon>Pseudomonadati</taxon>
        <taxon>Bacteroidota</taxon>
        <taxon>Flavobacteriia</taxon>
        <taxon>Flavobacteriales</taxon>
        <taxon>Weeksellaceae</taxon>
        <taxon>Riemerella</taxon>
    </lineage>
</organism>
<reference evidence="2 3" key="1">
    <citation type="submission" date="2016-10" db="EMBL/GenBank/DDBJ databases">
        <authorList>
            <person name="de Groot N.N."/>
        </authorList>
    </citation>
    <scope>NUCLEOTIDE SEQUENCE [LARGE SCALE GENOMIC DNA]</scope>
    <source>
        <strain evidence="2 3">DSM 24015</strain>
    </source>
</reference>
<accession>A0A1G6ZQW6</accession>
<keyword evidence="1" id="KW-0472">Membrane</keyword>
<keyword evidence="1" id="KW-0812">Transmembrane</keyword>
<feature type="transmembrane region" description="Helical" evidence="1">
    <location>
        <begin position="12"/>
        <end position="31"/>
    </location>
</feature>
<keyword evidence="3" id="KW-1185">Reference proteome</keyword>
<name>A0A1G6ZQW6_9FLAO</name>
<dbReference type="EMBL" id="FNAS01000002">
    <property type="protein sequence ID" value="SDE05174.1"/>
    <property type="molecule type" value="Genomic_DNA"/>
</dbReference>
<proteinExistence type="predicted"/>
<protein>
    <submittedName>
        <fullName evidence="2">Uncharacterized protein</fullName>
    </submittedName>
</protein>
<feature type="transmembrane region" description="Helical" evidence="1">
    <location>
        <begin position="43"/>
        <end position="60"/>
    </location>
</feature>
<evidence type="ECO:0000256" key="1">
    <source>
        <dbReference type="SAM" id="Phobius"/>
    </source>
</evidence>